<protein>
    <submittedName>
        <fullName evidence="2">9608_t:CDS:1</fullName>
    </submittedName>
</protein>
<dbReference type="AlphaFoldDB" id="A0A9N9IX54"/>
<reference evidence="2" key="1">
    <citation type="submission" date="2021-06" db="EMBL/GenBank/DDBJ databases">
        <authorList>
            <person name="Kallberg Y."/>
            <person name="Tangrot J."/>
            <person name="Rosling A."/>
        </authorList>
    </citation>
    <scope>NUCLEOTIDE SEQUENCE</scope>
    <source>
        <strain evidence="2">UK204</strain>
    </source>
</reference>
<dbReference type="Proteomes" id="UP000789570">
    <property type="component" value="Unassembled WGS sequence"/>
</dbReference>
<feature type="non-terminal residue" evidence="2">
    <location>
        <position position="1"/>
    </location>
</feature>
<keyword evidence="3" id="KW-1185">Reference proteome</keyword>
<gene>
    <name evidence="2" type="ORF">FCALED_LOCUS16578</name>
</gene>
<evidence type="ECO:0000313" key="2">
    <source>
        <dbReference type="EMBL" id="CAG8755357.1"/>
    </source>
</evidence>
<sequence length="175" mass="19271">EIESVSSTDSIINSNCSNTSENMKRDQNDTIIASFQGSNESSSGIILPVAINEPPSGTTTPISQSPSNIPSYEMSFFDNANELEREGTPSRIPQRVTFNTSNDRKSPSPIRIENIQQLVVSTLSSNQSLRLSNLRVTTPLVENRNSGSSLENPYNFFQITQYSCIFDPLASLDPF</sequence>
<organism evidence="2 3">
    <name type="scientific">Funneliformis caledonium</name>
    <dbReference type="NCBI Taxonomy" id="1117310"/>
    <lineage>
        <taxon>Eukaryota</taxon>
        <taxon>Fungi</taxon>
        <taxon>Fungi incertae sedis</taxon>
        <taxon>Mucoromycota</taxon>
        <taxon>Glomeromycotina</taxon>
        <taxon>Glomeromycetes</taxon>
        <taxon>Glomerales</taxon>
        <taxon>Glomeraceae</taxon>
        <taxon>Funneliformis</taxon>
    </lineage>
</organism>
<evidence type="ECO:0000313" key="3">
    <source>
        <dbReference type="Proteomes" id="UP000789570"/>
    </source>
</evidence>
<feature type="compositionally biased region" description="Polar residues" evidence="1">
    <location>
        <begin position="1"/>
        <end position="21"/>
    </location>
</feature>
<feature type="region of interest" description="Disordered" evidence="1">
    <location>
        <begin position="1"/>
        <end position="25"/>
    </location>
</feature>
<dbReference type="EMBL" id="CAJVPQ010020051">
    <property type="protein sequence ID" value="CAG8755357.1"/>
    <property type="molecule type" value="Genomic_DNA"/>
</dbReference>
<name>A0A9N9IX54_9GLOM</name>
<evidence type="ECO:0000256" key="1">
    <source>
        <dbReference type="SAM" id="MobiDB-lite"/>
    </source>
</evidence>
<comment type="caution">
    <text evidence="2">The sequence shown here is derived from an EMBL/GenBank/DDBJ whole genome shotgun (WGS) entry which is preliminary data.</text>
</comment>
<accession>A0A9N9IX54</accession>
<proteinExistence type="predicted"/>